<dbReference type="EMBL" id="JAFIQS020000001">
    <property type="protein sequence ID" value="KAH9485975.1"/>
    <property type="molecule type" value="Genomic_DNA"/>
</dbReference>
<protein>
    <submittedName>
        <fullName evidence="1">Uncharacterized protein</fullName>
    </submittedName>
</protein>
<organism evidence="1 2">
    <name type="scientific">Psilocybe cubensis</name>
    <name type="common">Psychedelic mushroom</name>
    <name type="synonym">Stropharia cubensis</name>
    <dbReference type="NCBI Taxonomy" id="181762"/>
    <lineage>
        <taxon>Eukaryota</taxon>
        <taxon>Fungi</taxon>
        <taxon>Dikarya</taxon>
        <taxon>Basidiomycota</taxon>
        <taxon>Agaricomycotina</taxon>
        <taxon>Agaricomycetes</taxon>
        <taxon>Agaricomycetidae</taxon>
        <taxon>Agaricales</taxon>
        <taxon>Agaricineae</taxon>
        <taxon>Strophariaceae</taxon>
        <taxon>Psilocybe</taxon>
    </lineage>
</organism>
<dbReference type="Proteomes" id="UP000664032">
    <property type="component" value="Unassembled WGS sequence"/>
</dbReference>
<reference evidence="1" key="1">
    <citation type="submission" date="2021-10" db="EMBL/GenBank/DDBJ databases">
        <title>Psilocybe cubensis genome.</title>
        <authorList>
            <person name="Mckernan K.J."/>
            <person name="Crawford S."/>
            <person name="Trippe A."/>
            <person name="Kane L.T."/>
            <person name="Mclaughlin S."/>
        </authorList>
    </citation>
    <scope>NUCLEOTIDE SEQUENCE</scope>
    <source>
        <strain evidence="1">MGC-MH-2018</strain>
    </source>
</reference>
<name>A0ACB8HFQ1_PSICU</name>
<sequence length="100" mass="11206">MFFNLSTYGRIANDGIIESRSIHKHDTVDYAASVVPEKISIAPAIPTTLQSISYTVWKRGANRKRKKTPTYCTGTSDIVRTMDLLDDCTIRDNVPPISIF</sequence>
<accession>A0ACB8HFQ1</accession>
<comment type="caution">
    <text evidence="1">The sequence shown here is derived from an EMBL/GenBank/DDBJ whole genome shotgun (WGS) entry which is preliminary data.</text>
</comment>
<keyword evidence="2" id="KW-1185">Reference proteome</keyword>
<evidence type="ECO:0000313" key="2">
    <source>
        <dbReference type="Proteomes" id="UP000664032"/>
    </source>
</evidence>
<proteinExistence type="predicted"/>
<gene>
    <name evidence="1" type="ORF">JR316_0000037</name>
</gene>
<evidence type="ECO:0000313" key="1">
    <source>
        <dbReference type="EMBL" id="KAH9485975.1"/>
    </source>
</evidence>